<dbReference type="EMBL" id="JBHTMP010000085">
    <property type="protein sequence ID" value="MFD1325570.1"/>
    <property type="molecule type" value="Genomic_DNA"/>
</dbReference>
<organism evidence="1 2">
    <name type="scientific">Micromonospora sonneratiae</name>
    <dbReference type="NCBI Taxonomy" id="1184706"/>
    <lineage>
        <taxon>Bacteria</taxon>
        <taxon>Bacillati</taxon>
        <taxon>Actinomycetota</taxon>
        <taxon>Actinomycetes</taxon>
        <taxon>Micromonosporales</taxon>
        <taxon>Micromonosporaceae</taxon>
        <taxon>Micromonospora</taxon>
    </lineage>
</organism>
<dbReference type="InterPro" id="IPR029063">
    <property type="entry name" value="SAM-dependent_MTases_sf"/>
</dbReference>
<keyword evidence="1" id="KW-0808">Transferase</keyword>
<dbReference type="GO" id="GO:0032259">
    <property type="term" value="P:methylation"/>
    <property type="evidence" value="ECO:0007669"/>
    <property type="project" value="UniProtKB-KW"/>
</dbReference>
<dbReference type="GO" id="GO:0008168">
    <property type="term" value="F:methyltransferase activity"/>
    <property type="evidence" value="ECO:0007669"/>
    <property type="project" value="UniProtKB-KW"/>
</dbReference>
<dbReference type="CDD" id="cd02440">
    <property type="entry name" value="AdoMet_MTases"/>
    <property type="match status" value="1"/>
</dbReference>
<dbReference type="Proteomes" id="UP001597260">
    <property type="component" value="Unassembled WGS sequence"/>
</dbReference>
<name>A0ABW3YMR9_9ACTN</name>
<evidence type="ECO:0000313" key="2">
    <source>
        <dbReference type="Proteomes" id="UP001597260"/>
    </source>
</evidence>
<dbReference type="Gene3D" id="3.40.50.150">
    <property type="entry name" value="Vaccinia Virus protein VP39"/>
    <property type="match status" value="1"/>
</dbReference>
<dbReference type="Pfam" id="PF13489">
    <property type="entry name" value="Methyltransf_23"/>
    <property type="match status" value="1"/>
</dbReference>
<reference evidence="2" key="1">
    <citation type="journal article" date="2019" name="Int. J. Syst. Evol. Microbiol.">
        <title>The Global Catalogue of Microorganisms (GCM) 10K type strain sequencing project: providing services to taxonomists for standard genome sequencing and annotation.</title>
        <authorList>
            <consortium name="The Broad Institute Genomics Platform"/>
            <consortium name="The Broad Institute Genome Sequencing Center for Infectious Disease"/>
            <person name="Wu L."/>
            <person name="Ma J."/>
        </authorList>
    </citation>
    <scope>NUCLEOTIDE SEQUENCE [LARGE SCALE GENOMIC DNA]</scope>
    <source>
        <strain evidence="2">JCM 31037</strain>
    </source>
</reference>
<protein>
    <submittedName>
        <fullName evidence="1">Class I SAM-dependent methyltransferase</fullName>
        <ecNumber evidence="1">2.1.1.-</ecNumber>
    </submittedName>
</protein>
<keyword evidence="1" id="KW-0489">Methyltransferase</keyword>
<dbReference type="EC" id="2.1.1.-" evidence="1"/>
<dbReference type="SUPFAM" id="SSF53335">
    <property type="entry name" value="S-adenosyl-L-methionine-dependent methyltransferases"/>
    <property type="match status" value="1"/>
</dbReference>
<dbReference type="RefSeq" id="WP_377578148.1">
    <property type="nucleotide sequence ID" value="NZ_JBHTMP010000085.1"/>
</dbReference>
<evidence type="ECO:0000313" key="1">
    <source>
        <dbReference type="EMBL" id="MFD1325570.1"/>
    </source>
</evidence>
<keyword evidence="2" id="KW-1185">Reference proteome</keyword>
<sequence length="267" mass="28659">MRGQQAVPYALNNESSTASKMLDCLSEVLDPTTRQLFEAETLKPNGRYWEVAAGTGSIAGWLCRTLGPTAEVVATDINTRHVQPAPGLEVRRRDDADGPLQGRWDGIHARLALAHWPNRREVVTGYASALAPGGFLLVEDWGPWTGKVLASPVPDAAGIYTRYQNALRKVFDSRGNDSTWAESTAEAMLAAGLASAKTTVNAQTWRGGTPGCILPMLVAAELRYSLIEHGATSEDLDVLTAVMSDPDTYVLGNATWSTIGYASTARA</sequence>
<accession>A0ABW3YMR9</accession>
<gene>
    <name evidence="1" type="ORF">ACFQ4H_31265</name>
</gene>
<proteinExistence type="predicted"/>
<comment type="caution">
    <text evidence="1">The sequence shown here is derived from an EMBL/GenBank/DDBJ whole genome shotgun (WGS) entry which is preliminary data.</text>
</comment>